<keyword evidence="13" id="KW-1185">Reference proteome</keyword>
<keyword evidence="2 9" id="KW-0378">Hydrolase</keyword>
<dbReference type="PROSITE" id="PS51217">
    <property type="entry name" value="UVRD_HELICASE_CTER"/>
    <property type="match status" value="1"/>
</dbReference>
<proteinExistence type="predicted"/>
<evidence type="ECO:0000256" key="7">
    <source>
        <dbReference type="ARBA" id="ARBA00034808"/>
    </source>
</evidence>
<dbReference type="InterPro" id="IPR027417">
    <property type="entry name" value="P-loop_NTPase"/>
</dbReference>
<dbReference type="InterPro" id="IPR014017">
    <property type="entry name" value="DNA_helicase_UvrD-like_C"/>
</dbReference>
<evidence type="ECO:0000256" key="4">
    <source>
        <dbReference type="ARBA" id="ARBA00022840"/>
    </source>
</evidence>
<dbReference type="PANTHER" id="PTHR11070">
    <property type="entry name" value="UVRD / RECB / PCRA DNA HELICASE FAMILY MEMBER"/>
    <property type="match status" value="1"/>
</dbReference>
<dbReference type="GO" id="GO:0043138">
    <property type="term" value="F:3'-5' DNA helicase activity"/>
    <property type="evidence" value="ECO:0007669"/>
    <property type="project" value="UniProtKB-EC"/>
</dbReference>
<feature type="domain" description="UvrD-like helicase ATP-binding" evidence="10">
    <location>
        <begin position="1"/>
        <end position="476"/>
    </location>
</feature>
<evidence type="ECO:0000256" key="8">
    <source>
        <dbReference type="ARBA" id="ARBA00048988"/>
    </source>
</evidence>
<evidence type="ECO:0000259" key="11">
    <source>
        <dbReference type="PROSITE" id="PS51217"/>
    </source>
</evidence>
<dbReference type="PANTHER" id="PTHR11070:SF67">
    <property type="entry name" value="DNA 3'-5' HELICASE"/>
    <property type="match status" value="1"/>
</dbReference>
<dbReference type="GO" id="GO:0005829">
    <property type="term" value="C:cytosol"/>
    <property type="evidence" value="ECO:0007669"/>
    <property type="project" value="TreeGrafter"/>
</dbReference>
<dbReference type="STRING" id="216432.CA2559_03180"/>
<sequence length="1054" mass="120321">MQDAPFKIYNASAGSGKTFSLVRDYLSLLFSAKKTDAFRSILAITFTNKAVAEMKSRIVENLIAFSKDNTQDDYLAMLNAVANSTNISQDLIKTRSVILLKKLIHNYAAFEISTIDGFTHRVLRTFAKDLGLPSNFEVTMQVDDILHEAVDKLIAKAGEDKELTKVLIDFALSKADDDKSWDISRELYSIAKLLTKENNLDHLKAFENKDLKDFKTYTKTLNDKKQDITSAIKQIAENVFNLLNENGILPEYAFTGKYAYKYFNNLKEGNLGKLTFTAGWQNDLINGTKPIYSKSSKDLSKEQKSILDGLKQPIGSYFEDSKNKVLLLNFIEHISKNIIPLSLLNSIKKEVEAIKKERGLLLISEFNNTIANAIKGQPAPFIYERLGERYRHFFIDEFQDTSELQWQNIIPLAENPLISLDEDENQGSLLLVGDAKQSIYRWRGGKAEQFINLCNKISPFSINPEVTNLPNNFRSLPQVVNFNNALFKHIAQYFKVEDYESLYEKSPQEIIKKDKGYVNLKFFDLKNKEEENEVFPEEVLKIIKECEALGYKKSDICILNRNRKEGVVIADYLSEKGISLISSETLLVKNSKEVLFIIDVLKLIKNPKDALTKVNLLHYLIASEKIQKDETQFILESLQKDHEDFYSSLEQYNINFDHNLLTSLALYDALEYIISSFNLLQSSNAYLQYFLDFAFDYGNQNVGGIHGFLEHWSQHEDKLSIVVPKGEDAVQLLTIHRAKGLEFPVVIYPYASENILDTKMDDIWVNLKDPYNDIPKAYISASSKLETLDESMAVPYEYLLNEKQMDGVNVLYVALTRAKEQLYVLSKKDINSKGVVNTKTVSGLLIDFLINENIWDNTQTSFHFGEPHFKVSTESSSSQATQTQSKVETLPFKERSITLSTNSGRLWGTTQQEAIDEGILIHDIMANINSVSDLESAINLFVDKGILPNDDVLRVRKKVKTIIMHPELNTYFKEANKNYNERDLVSRDGKILRPDRINVVENNTAVIIDYKTGVFNEQNERQVKEYKKALEDIGYTVTKTILVYTNESLTIKNV</sequence>
<reference evidence="12 13" key="1">
    <citation type="journal article" date="2010" name="J. Bacteriol.">
        <title>The complete genome sequence of Croceibacter atlanticus HTCC2559T.</title>
        <authorList>
            <person name="Oh H.M."/>
            <person name="Kang I."/>
            <person name="Ferriera S."/>
            <person name="Giovannoni S.J."/>
            <person name="Cho J.C."/>
        </authorList>
    </citation>
    <scope>NUCLEOTIDE SEQUENCE [LARGE SCALE GENOMIC DNA]</scope>
    <source>
        <strain evidence="13">ATCC BAA-628 / HTCC2559 / KCTC 12090</strain>
    </source>
</reference>
<evidence type="ECO:0000256" key="6">
    <source>
        <dbReference type="ARBA" id="ARBA00034617"/>
    </source>
</evidence>
<dbReference type="EMBL" id="CP002046">
    <property type="protein sequence ID" value="EAP87725.1"/>
    <property type="molecule type" value="Genomic_DNA"/>
</dbReference>
<accession>A3U658</accession>
<evidence type="ECO:0000256" key="1">
    <source>
        <dbReference type="ARBA" id="ARBA00022741"/>
    </source>
</evidence>
<keyword evidence="1 9" id="KW-0547">Nucleotide-binding</keyword>
<evidence type="ECO:0000256" key="5">
    <source>
        <dbReference type="ARBA" id="ARBA00023235"/>
    </source>
</evidence>
<keyword evidence="3 9" id="KW-0347">Helicase</keyword>
<dbReference type="GeneID" id="89452428"/>
<evidence type="ECO:0000313" key="13">
    <source>
        <dbReference type="Proteomes" id="UP000002297"/>
    </source>
</evidence>
<dbReference type="SUPFAM" id="SSF52540">
    <property type="entry name" value="P-loop containing nucleoside triphosphate hydrolases"/>
    <property type="match status" value="1"/>
</dbReference>
<evidence type="ECO:0000259" key="10">
    <source>
        <dbReference type="PROSITE" id="PS51198"/>
    </source>
</evidence>
<dbReference type="OrthoDB" id="9810135at2"/>
<dbReference type="Pfam" id="PF00580">
    <property type="entry name" value="UvrD-helicase"/>
    <property type="match status" value="1"/>
</dbReference>
<comment type="catalytic activity">
    <reaction evidence="6">
        <text>Couples ATP hydrolysis with the unwinding of duplex DNA by translocating in the 3'-5' direction.</text>
        <dbReference type="EC" id="5.6.2.4"/>
    </reaction>
</comment>
<gene>
    <name evidence="12" type="ordered locus">CA2559_03180</name>
</gene>
<evidence type="ECO:0000256" key="9">
    <source>
        <dbReference type="PROSITE-ProRule" id="PRU00560"/>
    </source>
</evidence>
<dbReference type="GO" id="GO:0005524">
    <property type="term" value="F:ATP binding"/>
    <property type="evidence" value="ECO:0007669"/>
    <property type="project" value="UniProtKB-UniRule"/>
</dbReference>
<dbReference type="RefSeq" id="WP_013186401.1">
    <property type="nucleotide sequence ID" value="NC_014230.1"/>
</dbReference>
<evidence type="ECO:0000313" key="12">
    <source>
        <dbReference type="EMBL" id="EAP87725.1"/>
    </source>
</evidence>
<comment type="catalytic activity">
    <reaction evidence="8">
        <text>ATP + H2O = ADP + phosphate + H(+)</text>
        <dbReference type="Rhea" id="RHEA:13065"/>
        <dbReference type="ChEBI" id="CHEBI:15377"/>
        <dbReference type="ChEBI" id="CHEBI:15378"/>
        <dbReference type="ChEBI" id="CHEBI:30616"/>
        <dbReference type="ChEBI" id="CHEBI:43474"/>
        <dbReference type="ChEBI" id="CHEBI:456216"/>
        <dbReference type="EC" id="5.6.2.4"/>
    </reaction>
</comment>
<dbReference type="GO" id="GO:0016887">
    <property type="term" value="F:ATP hydrolysis activity"/>
    <property type="evidence" value="ECO:0007669"/>
    <property type="project" value="RHEA"/>
</dbReference>
<dbReference type="InterPro" id="IPR000212">
    <property type="entry name" value="DNA_helicase_UvrD/REP"/>
</dbReference>
<dbReference type="EC" id="5.6.2.4" evidence="7"/>
<protein>
    <recommendedName>
        <fullName evidence="7">DNA 3'-5' helicase</fullName>
        <ecNumber evidence="7">5.6.2.4</ecNumber>
    </recommendedName>
</protein>
<dbReference type="Pfam" id="PF13361">
    <property type="entry name" value="UvrD_C"/>
    <property type="match status" value="1"/>
</dbReference>
<evidence type="ECO:0000256" key="3">
    <source>
        <dbReference type="ARBA" id="ARBA00022806"/>
    </source>
</evidence>
<dbReference type="Proteomes" id="UP000002297">
    <property type="component" value="Chromosome"/>
</dbReference>
<dbReference type="HOGENOM" id="CLU_010638_0_0_10"/>
<name>A3U658_CROAH</name>
<organism evidence="12 13">
    <name type="scientific">Croceibacter atlanticus (strain ATCC BAA-628 / JCM 21780 / CIP 108009 / IAM 15332 / KCTC 12090 / HTCC2559)</name>
    <dbReference type="NCBI Taxonomy" id="216432"/>
    <lineage>
        <taxon>Bacteria</taxon>
        <taxon>Pseudomonadati</taxon>
        <taxon>Bacteroidota</taxon>
        <taxon>Flavobacteriia</taxon>
        <taxon>Flavobacteriales</taxon>
        <taxon>Flavobacteriaceae</taxon>
        <taxon>Croceibacter</taxon>
    </lineage>
</organism>
<dbReference type="PROSITE" id="PS51198">
    <property type="entry name" value="UVRD_HELICASE_ATP_BIND"/>
    <property type="match status" value="1"/>
</dbReference>
<feature type="domain" description="UvrD-like helicase C-terminal" evidence="11">
    <location>
        <begin position="477"/>
        <end position="740"/>
    </location>
</feature>
<dbReference type="InterPro" id="IPR014016">
    <property type="entry name" value="UvrD-like_ATP-bd"/>
</dbReference>
<dbReference type="GO" id="GO:0003677">
    <property type="term" value="F:DNA binding"/>
    <property type="evidence" value="ECO:0007669"/>
    <property type="project" value="InterPro"/>
</dbReference>
<dbReference type="GO" id="GO:0000725">
    <property type="term" value="P:recombinational repair"/>
    <property type="evidence" value="ECO:0007669"/>
    <property type="project" value="TreeGrafter"/>
</dbReference>
<evidence type="ECO:0000256" key="2">
    <source>
        <dbReference type="ARBA" id="ARBA00022801"/>
    </source>
</evidence>
<keyword evidence="5" id="KW-0413">Isomerase</keyword>
<dbReference type="Gene3D" id="3.40.50.300">
    <property type="entry name" value="P-loop containing nucleotide triphosphate hydrolases"/>
    <property type="match status" value="4"/>
</dbReference>
<dbReference type="KEGG" id="cat:CA2559_03180"/>
<feature type="binding site" evidence="9">
    <location>
        <begin position="11"/>
        <end position="18"/>
    </location>
    <ligand>
        <name>ATP</name>
        <dbReference type="ChEBI" id="CHEBI:30616"/>
    </ligand>
</feature>
<dbReference type="eggNOG" id="COG1074">
    <property type="taxonomic scope" value="Bacteria"/>
</dbReference>
<keyword evidence="4 9" id="KW-0067">ATP-binding</keyword>
<dbReference type="AlphaFoldDB" id="A3U658"/>